<name>A0A173TWF5_9FIRM</name>
<gene>
    <name evidence="1" type="ORF">ERS852574_02453</name>
</gene>
<evidence type="ECO:0000313" key="2">
    <source>
        <dbReference type="Proteomes" id="UP000095727"/>
    </source>
</evidence>
<evidence type="ECO:0000313" key="1">
    <source>
        <dbReference type="EMBL" id="CUN06185.1"/>
    </source>
</evidence>
<dbReference type="AlphaFoldDB" id="A0A173TWF5"/>
<protein>
    <submittedName>
        <fullName evidence="1">Uncharacterized protein</fullName>
    </submittedName>
</protein>
<organism evidence="1 2">
    <name type="scientific">Coprococcus comes</name>
    <dbReference type="NCBI Taxonomy" id="410072"/>
    <lineage>
        <taxon>Bacteria</taxon>
        <taxon>Bacillati</taxon>
        <taxon>Bacillota</taxon>
        <taxon>Clostridia</taxon>
        <taxon>Lachnospirales</taxon>
        <taxon>Lachnospiraceae</taxon>
        <taxon>Coprococcus</taxon>
    </lineage>
</organism>
<reference evidence="1 2" key="1">
    <citation type="submission" date="2015-09" db="EMBL/GenBank/DDBJ databases">
        <authorList>
            <consortium name="Pathogen Informatics"/>
        </authorList>
    </citation>
    <scope>NUCLEOTIDE SEQUENCE [LARGE SCALE GENOMIC DNA]</scope>
    <source>
        <strain evidence="1 2">2789STDY5834962</strain>
    </source>
</reference>
<proteinExistence type="predicted"/>
<dbReference type="Proteomes" id="UP000095727">
    <property type="component" value="Unassembled WGS sequence"/>
</dbReference>
<dbReference type="EMBL" id="CYXR01000019">
    <property type="protein sequence ID" value="CUN06185.1"/>
    <property type="molecule type" value="Genomic_DNA"/>
</dbReference>
<sequence>MGKLHLFELRSGHILLDGVTIRGIRECEFSIKENDSLAELSLKMDVRTLGNEFATQFDGALNETGKIRKCSRNKLRSNLFPDRGLRSVFNKLISRKR</sequence>
<accession>A0A173TWF5</accession>